<keyword evidence="5" id="KW-1185">Reference proteome</keyword>
<dbReference type="SMART" id="SM00906">
    <property type="entry name" value="Fungal_trans"/>
    <property type="match status" value="1"/>
</dbReference>
<dbReference type="CDD" id="cd12148">
    <property type="entry name" value="fungal_TF_MHR"/>
    <property type="match status" value="1"/>
</dbReference>
<feature type="domain" description="Xylanolytic transcriptional activator regulatory" evidence="3">
    <location>
        <begin position="203"/>
        <end position="285"/>
    </location>
</feature>
<dbReference type="EMBL" id="JAGPYM010000025">
    <property type="protein sequence ID" value="KAH6880731.1"/>
    <property type="molecule type" value="Genomic_DNA"/>
</dbReference>
<name>A0A9P8VZE5_9HYPO</name>
<evidence type="ECO:0000313" key="4">
    <source>
        <dbReference type="EMBL" id="KAH6880731.1"/>
    </source>
</evidence>
<accession>A0A9P8VZE5</accession>
<dbReference type="GO" id="GO:0008270">
    <property type="term" value="F:zinc ion binding"/>
    <property type="evidence" value="ECO:0007669"/>
    <property type="project" value="InterPro"/>
</dbReference>
<dbReference type="Pfam" id="PF04082">
    <property type="entry name" value="Fungal_trans"/>
    <property type="match status" value="1"/>
</dbReference>
<dbReference type="PANTHER" id="PTHR46910:SF17">
    <property type="entry name" value="SCFA-RELATED"/>
    <property type="match status" value="1"/>
</dbReference>
<feature type="coiled-coil region" evidence="2">
    <location>
        <begin position="352"/>
        <end position="379"/>
    </location>
</feature>
<dbReference type="Proteomes" id="UP000777438">
    <property type="component" value="Unassembled WGS sequence"/>
</dbReference>
<gene>
    <name evidence="4" type="ORF">B0T10DRAFT_411777</name>
</gene>
<comment type="caution">
    <text evidence="4">The sequence shown here is derived from an EMBL/GenBank/DDBJ whole genome shotgun (WGS) entry which is preliminary data.</text>
</comment>
<keyword evidence="1" id="KW-0539">Nucleus</keyword>
<evidence type="ECO:0000256" key="1">
    <source>
        <dbReference type="ARBA" id="ARBA00023242"/>
    </source>
</evidence>
<dbReference type="GO" id="GO:0003700">
    <property type="term" value="F:DNA-binding transcription factor activity"/>
    <property type="evidence" value="ECO:0007669"/>
    <property type="project" value="InterPro"/>
</dbReference>
<dbReference type="AlphaFoldDB" id="A0A9P8VZE5"/>
<dbReference type="GO" id="GO:0003677">
    <property type="term" value="F:DNA binding"/>
    <property type="evidence" value="ECO:0007669"/>
    <property type="project" value="InterPro"/>
</dbReference>
<evidence type="ECO:0000313" key="5">
    <source>
        <dbReference type="Proteomes" id="UP000777438"/>
    </source>
</evidence>
<keyword evidence="2" id="KW-0175">Coiled coil</keyword>
<dbReference type="InterPro" id="IPR007219">
    <property type="entry name" value="XnlR_reg_dom"/>
</dbReference>
<dbReference type="GO" id="GO:0006351">
    <property type="term" value="P:DNA-templated transcription"/>
    <property type="evidence" value="ECO:0007669"/>
    <property type="project" value="InterPro"/>
</dbReference>
<dbReference type="PANTHER" id="PTHR46910">
    <property type="entry name" value="TRANSCRIPTION FACTOR PDR1"/>
    <property type="match status" value="1"/>
</dbReference>
<sequence>MDTRLFTLTPGHLMETSSMPQHPSASNSPAIAVLPWCYSRVSAASLLAHLPPRPVTDYLVAVYFSTVHWFMVVLHEGHFLHHYRAMMDLYAQDARLLSNTDEDFTFAQLILMVTVLGGRYTSIHTTRSQKCKNIYVDFCRATYLCTSGSMDEQEFDIVRMTSQIYFVVRSSYTDILACGTISTVQLLLLLGSLYLYHGESNLAWANSGCTIRAAQALGLHKENSGLGWSSPYYRSMEREERSQLRRRLFWAVHTSDRFLAMCYGLPLLIADKDCAVDAPCEDNVYPAPGSTSLLMIEDDLDQERLDSSAASESSPVTLLTYQTYKIHIYIILGEILSCLYCQSSGGGTCLSSKSLMESVERLEAKLQNWQNHVPNALRLTHDMTYPEYSKLLDGEDVNDDDILLLANEDLTIDSAQVQKRRLRIRKGIYGIQALLLQLAYDNALILIHRPILAMKNNTNATLAHETFSKSVEACWRAALRISHIGKHHIFRQNQQAHAISYVGVHLFTAGVVLSVFGSSAPLSRRAWEAKQGLTRIIRMQRILRKKVIVSSQGLFILENLAREVVKKEMSAILAQDMDDDKELAGPEPASQHWATEHRATAASWSTTNMGFEGQHDVHSSVSAAATHPGLSSGLLANLPDNPHFISEDDLFNESVLDLEKCKYFHHPADYRRGSLSAETVLSDPQFSTMPDPRTMDHDTFASHNSQPAGLWCFSYE</sequence>
<organism evidence="4 5">
    <name type="scientific">Thelonectria olida</name>
    <dbReference type="NCBI Taxonomy" id="1576542"/>
    <lineage>
        <taxon>Eukaryota</taxon>
        <taxon>Fungi</taxon>
        <taxon>Dikarya</taxon>
        <taxon>Ascomycota</taxon>
        <taxon>Pezizomycotina</taxon>
        <taxon>Sordariomycetes</taxon>
        <taxon>Hypocreomycetidae</taxon>
        <taxon>Hypocreales</taxon>
        <taxon>Nectriaceae</taxon>
        <taxon>Thelonectria</taxon>
    </lineage>
</organism>
<evidence type="ECO:0000259" key="3">
    <source>
        <dbReference type="SMART" id="SM00906"/>
    </source>
</evidence>
<reference evidence="4 5" key="1">
    <citation type="journal article" date="2021" name="Nat. Commun.">
        <title>Genetic determinants of endophytism in the Arabidopsis root mycobiome.</title>
        <authorList>
            <person name="Mesny F."/>
            <person name="Miyauchi S."/>
            <person name="Thiergart T."/>
            <person name="Pickel B."/>
            <person name="Atanasova L."/>
            <person name="Karlsson M."/>
            <person name="Huettel B."/>
            <person name="Barry K.W."/>
            <person name="Haridas S."/>
            <person name="Chen C."/>
            <person name="Bauer D."/>
            <person name="Andreopoulos W."/>
            <person name="Pangilinan J."/>
            <person name="LaButti K."/>
            <person name="Riley R."/>
            <person name="Lipzen A."/>
            <person name="Clum A."/>
            <person name="Drula E."/>
            <person name="Henrissat B."/>
            <person name="Kohler A."/>
            <person name="Grigoriev I.V."/>
            <person name="Martin F.M."/>
            <person name="Hacquard S."/>
        </authorList>
    </citation>
    <scope>NUCLEOTIDE SEQUENCE [LARGE SCALE GENOMIC DNA]</scope>
    <source>
        <strain evidence="4 5">MPI-CAGE-CH-0241</strain>
    </source>
</reference>
<dbReference type="InterPro" id="IPR050987">
    <property type="entry name" value="AtrR-like"/>
</dbReference>
<dbReference type="OrthoDB" id="3266505at2759"/>
<proteinExistence type="predicted"/>
<evidence type="ECO:0000256" key="2">
    <source>
        <dbReference type="SAM" id="Coils"/>
    </source>
</evidence>
<protein>
    <submittedName>
        <fullName evidence="4">Fungal-specific transcription factor domain-containing protein</fullName>
    </submittedName>
</protein>